<keyword evidence="1" id="KW-0732">Signal</keyword>
<reference evidence="3" key="1">
    <citation type="submission" date="2020-12" db="EMBL/GenBank/DDBJ databases">
        <title>Hymenobacter sp.</title>
        <authorList>
            <person name="Kim M.K."/>
        </authorList>
    </citation>
    <scope>NUCLEOTIDE SEQUENCE [LARGE SCALE GENOMIC DNA]</scope>
    <source>
        <strain evidence="3">BT325</strain>
    </source>
</reference>
<dbReference type="RefSeq" id="WP_199051689.1">
    <property type="nucleotide sequence ID" value="NZ_JAELXT010000050.1"/>
</dbReference>
<evidence type="ECO:0000256" key="1">
    <source>
        <dbReference type="SAM" id="SignalP"/>
    </source>
</evidence>
<feature type="chain" id="PRO_5045284979" evidence="1">
    <location>
        <begin position="26"/>
        <end position="244"/>
    </location>
</feature>
<organism evidence="2 3">
    <name type="scientific">Microvirga splendida</name>
    <dbReference type="NCBI Taxonomy" id="2795727"/>
    <lineage>
        <taxon>Bacteria</taxon>
        <taxon>Pseudomonadati</taxon>
        <taxon>Pseudomonadota</taxon>
        <taxon>Alphaproteobacteria</taxon>
        <taxon>Hyphomicrobiales</taxon>
        <taxon>Methylobacteriaceae</taxon>
        <taxon>Microvirga</taxon>
    </lineage>
</organism>
<sequence length="244" mass="26566">MRYPLRTWAGLLSAVSTLVMGQAAASPEPRAVLELFVSQSCSACRPADELMMEWQRDPSLVVLTLPVNYWDYLGWKDTLADTLFTLRQKGYAKARKANQVYTPEMIVNGVVSCLGSARDQVTRSIGQATGSVALPVPIALREENGLVIVDVGEGDSEAEAWLLPVRRHSQVAIHRGENAGRTETYTNVVRGLYPLGRWSGSPVRFQMPLEAVETQGADTYVVLLQTARDGKPGRILGAAKGPGL</sequence>
<proteinExistence type="predicted"/>
<feature type="signal peptide" evidence="1">
    <location>
        <begin position="1"/>
        <end position="25"/>
    </location>
</feature>
<dbReference type="PANTHER" id="PTHR36057:SF1">
    <property type="entry name" value="LIPOPROTEIN LIPID ATTACHMENT SITE-LIKE PROTEIN, PUTATIVE (DUF1223)-RELATED"/>
    <property type="match status" value="1"/>
</dbReference>
<name>A0ABS0Y915_9HYPH</name>
<dbReference type="PANTHER" id="PTHR36057">
    <property type="match status" value="1"/>
</dbReference>
<evidence type="ECO:0000313" key="2">
    <source>
        <dbReference type="EMBL" id="MBJ6128418.1"/>
    </source>
</evidence>
<dbReference type="Pfam" id="PF06764">
    <property type="entry name" value="DUF1223"/>
    <property type="match status" value="1"/>
</dbReference>
<dbReference type="SUPFAM" id="SSF52833">
    <property type="entry name" value="Thioredoxin-like"/>
    <property type="match status" value="1"/>
</dbReference>
<keyword evidence="3" id="KW-1185">Reference proteome</keyword>
<protein>
    <submittedName>
        <fullName evidence="2">DUF1223 domain-containing protein</fullName>
    </submittedName>
</protein>
<dbReference type="InterPro" id="IPR010634">
    <property type="entry name" value="DUF1223"/>
</dbReference>
<evidence type="ECO:0000313" key="3">
    <source>
        <dbReference type="Proteomes" id="UP000620670"/>
    </source>
</evidence>
<dbReference type="EMBL" id="JAELXT010000050">
    <property type="protein sequence ID" value="MBJ6128418.1"/>
    <property type="molecule type" value="Genomic_DNA"/>
</dbReference>
<accession>A0ABS0Y915</accession>
<dbReference type="Proteomes" id="UP000620670">
    <property type="component" value="Unassembled WGS sequence"/>
</dbReference>
<comment type="caution">
    <text evidence="2">The sequence shown here is derived from an EMBL/GenBank/DDBJ whole genome shotgun (WGS) entry which is preliminary data.</text>
</comment>
<gene>
    <name evidence="2" type="ORF">JAO75_23765</name>
</gene>
<dbReference type="InterPro" id="IPR036249">
    <property type="entry name" value="Thioredoxin-like_sf"/>
</dbReference>